<protein>
    <recommendedName>
        <fullName evidence="1">Rubisco LSMT substrate-binding domain-containing protein</fullName>
    </recommendedName>
</protein>
<reference evidence="2" key="1">
    <citation type="submission" date="2021-01" db="EMBL/GenBank/DDBJ databases">
        <authorList>
            <person name="Corre E."/>
            <person name="Pelletier E."/>
            <person name="Niang G."/>
            <person name="Scheremetjew M."/>
            <person name="Finn R."/>
            <person name="Kale V."/>
            <person name="Holt S."/>
            <person name="Cochrane G."/>
            <person name="Meng A."/>
            <person name="Brown T."/>
            <person name="Cohen L."/>
        </authorList>
    </citation>
    <scope>NUCLEOTIDE SEQUENCE</scope>
    <source>
        <strain evidence="2">CCMP622</strain>
    </source>
</reference>
<dbReference type="EMBL" id="HBHP01020242">
    <property type="protein sequence ID" value="CAD9768589.1"/>
    <property type="molecule type" value="Transcribed_RNA"/>
</dbReference>
<evidence type="ECO:0000259" key="1">
    <source>
        <dbReference type="Pfam" id="PF09273"/>
    </source>
</evidence>
<dbReference type="Pfam" id="PF09273">
    <property type="entry name" value="Rubis-subs-bind"/>
    <property type="match status" value="1"/>
</dbReference>
<accession>A0A7S2XEB0</accession>
<proteinExistence type="predicted"/>
<gene>
    <name evidence="2" type="ORF">LSP00402_LOCUS12569</name>
</gene>
<dbReference type="InterPro" id="IPR036464">
    <property type="entry name" value="Rubisco_LSMT_subst-bd_sf"/>
</dbReference>
<organism evidence="2">
    <name type="scientific">Lotharella oceanica</name>
    <dbReference type="NCBI Taxonomy" id="641309"/>
    <lineage>
        <taxon>Eukaryota</taxon>
        <taxon>Sar</taxon>
        <taxon>Rhizaria</taxon>
        <taxon>Cercozoa</taxon>
        <taxon>Chlorarachniophyceae</taxon>
        <taxon>Lotharella</taxon>
    </lineage>
</organism>
<dbReference type="InterPro" id="IPR015353">
    <property type="entry name" value="Rubisco_LSMT_subst-bd"/>
</dbReference>
<dbReference type="AlphaFoldDB" id="A0A7S2XEB0"/>
<dbReference type="Gene3D" id="3.90.1420.10">
    <property type="entry name" value="Rubisco LSMT, substrate-binding domain"/>
    <property type="match status" value="1"/>
</dbReference>
<name>A0A7S2XEB0_9EUKA</name>
<dbReference type="SUPFAM" id="SSF81822">
    <property type="entry name" value="RuBisCo LSMT C-terminal, substrate-binding domain"/>
    <property type="match status" value="1"/>
</dbReference>
<evidence type="ECO:0000313" key="2">
    <source>
        <dbReference type="EMBL" id="CAD9768589.1"/>
    </source>
</evidence>
<sequence length="170" mass="19909">MPEDDPQYSMKKRFLGGWSSREFQPQAQWNRKAKDLLSFFRTISSNAEELSTRPNFNAPVSIRNEVATLTNLEKACEDSLKKFPDSLQTDHKLLKVNKWEDSNHRNCVIMRAGEKEVLMWYIKLCREGRRLLALPYEEHAKEAPAKGQRLRLYYEAVIEPLARGSSRHHF</sequence>
<feature type="domain" description="Rubisco LSMT substrate-binding" evidence="1">
    <location>
        <begin position="2"/>
        <end position="118"/>
    </location>
</feature>